<feature type="compositionally biased region" description="Basic and acidic residues" evidence="4">
    <location>
        <begin position="49"/>
        <end position="58"/>
    </location>
</feature>
<dbReference type="PROSITE" id="PS50217">
    <property type="entry name" value="BZIP"/>
    <property type="match status" value="1"/>
</dbReference>
<dbReference type="OrthoDB" id="6151507at2759"/>
<dbReference type="PANTHER" id="PTHR23351">
    <property type="entry name" value="FOS TRANSCRIPTION FACTOR-RELATED"/>
    <property type="match status" value="1"/>
</dbReference>
<feature type="region of interest" description="Disordered" evidence="4">
    <location>
        <begin position="199"/>
        <end position="264"/>
    </location>
</feature>
<protein>
    <recommendedName>
        <fullName evidence="5">BZIP domain-containing protein</fullName>
    </recommendedName>
</protein>
<accession>A0A2T7NRM6</accession>
<dbReference type="PANTHER" id="PTHR23351:SF24">
    <property type="entry name" value="ACTIVATING TRANSCRIPTION FACTOR 3-RELATED"/>
    <property type="match status" value="1"/>
</dbReference>
<comment type="caution">
    <text evidence="6">The sequence shown here is derived from an EMBL/GenBank/DDBJ whole genome shotgun (WGS) entry which is preliminary data.</text>
</comment>
<sequence length="294" mass="32187">MNLTDAFPPQPSSAHRPYYMGGAPAAHEALRDSKLETGNGGVKLNHHQKPFDMIKREPEEDTFGGNKGDGCYSEEPLRDGGRGGGAHSSMYPPFDHVSPSGYGDHAYPGDRSSGDSNHGRYSNELGSSPQASLPVKLRHKHPLDVHGAFPPNLGNHSASSYTPPSHSFVSGLAQLSEIALAQASPLSLVKKEPLDWVGRGAGKDGHNHAGGTRTPTDLKHLDPKYLERRRRNNEAARKCRENRKNLTRMREAKSDYLESENNKLRTELESLQEEMKQLRELAGQEATGARAEQG</sequence>
<dbReference type="AlphaFoldDB" id="A0A2T7NRM6"/>
<evidence type="ECO:0000256" key="3">
    <source>
        <dbReference type="ARBA" id="ARBA00023163"/>
    </source>
</evidence>
<feature type="compositionally biased region" description="Polar residues" evidence="4">
    <location>
        <begin position="114"/>
        <end position="131"/>
    </location>
</feature>
<organism evidence="6 7">
    <name type="scientific">Pomacea canaliculata</name>
    <name type="common">Golden apple snail</name>
    <dbReference type="NCBI Taxonomy" id="400727"/>
    <lineage>
        <taxon>Eukaryota</taxon>
        <taxon>Metazoa</taxon>
        <taxon>Spiralia</taxon>
        <taxon>Lophotrochozoa</taxon>
        <taxon>Mollusca</taxon>
        <taxon>Gastropoda</taxon>
        <taxon>Caenogastropoda</taxon>
        <taxon>Architaenioglossa</taxon>
        <taxon>Ampullarioidea</taxon>
        <taxon>Ampullariidae</taxon>
        <taxon>Pomacea</taxon>
    </lineage>
</organism>
<proteinExistence type="predicted"/>
<feature type="compositionally biased region" description="Basic and acidic residues" evidence="4">
    <location>
        <begin position="216"/>
        <end position="264"/>
    </location>
</feature>
<dbReference type="GO" id="GO:0003700">
    <property type="term" value="F:DNA-binding transcription factor activity"/>
    <property type="evidence" value="ECO:0007669"/>
    <property type="project" value="InterPro"/>
</dbReference>
<dbReference type="InterPro" id="IPR000837">
    <property type="entry name" value="AP-1"/>
</dbReference>
<dbReference type="STRING" id="400727.A0A2T7NRM6"/>
<dbReference type="Gene3D" id="1.20.5.170">
    <property type="match status" value="1"/>
</dbReference>
<dbReference type="EMBL" id="PZQS01000010">
    <property type="protein sequence ID" value="PVD23802.1"/>
    <property type="molecule type" value="Genomic_DNA"/>
</dbReference>
<evidence type="ECO:0000256" key="1">
    <source>
        <dbReference type="ARBA" id="ARBA00023015"/>
    </source>
</evidence>
<evidence type="ECO:0000313" key="7">
    <source>
        <dbReference type="Proteomes" id="UP000245119"/>
    </source>
</evidence>
<evidence type="ECO:0000256" key="2">
    <source>
        <dbReference type="ARBA" id="ARBA00023125"/>
    </source>
</evidence>
<keyword evidence="3" id="KW-0804">Transcription</keyword>
<dbReference type="Proteomes" id="UP000245119">
    <property type="component" value="Linkage Group LG10"/>
</dbReference>
<feature type="region of interest" description="Disordered" evidence="4">
    <location>
        <begin position="1"/>
        <end position="167"/>
    </location>
</feature>
<dbReference type="SUPFAM" id="SSF57959">
    <property type="entry name" value="Leucine zipper domain"/>
    <property type="match status" value="1"/>
</dbReference>
<reference evidence="6 7" key="1">
    <citation type="submission" date="2018-04" db="EMBL/GenBank/DDBJ databases">
        <title>The genome of golden apple snail Pomacea canaliculata provides insight into stress tolerance and invasive adaptation.</title>
        <authorList>
            <person name="Liu C."/>
            <person name="Liu B."/>
            <person name="Ren Y."/>
            <person name="Zhang Y."/>
            <person name="Wang H."/>
            <person name="Li S."/>
            <person name="Jiang F."/>
            <person name="Yin L."/>
            <person name="Zhang G."/>
            <person name="Qian W."/>
            <person name="Fan W."/>
        </authorList>
    </citation>
    <scope>NUCLEOTIDE SEQUENCE [LARGE SCALE GENOMIC DNA]</scope>
    <source>
        <strain evidence="6">SZHN2017</strain>
        <tissue evidence="6">Muscle</tissue>
    </source>
</reference>
<keyword evidence="7" id="KW-1185">Reference proteome</keyword>
<evidence type="ECO:0000313" key="6">
    <source>
        <dbReference type="EMBL" id="PVD23802.1"/>
    </source>
</evidence>
<dbReference type="GO" id="GO:0003677">
    <property type="term" value="F:DNA binding"/>
    <property type="evidence" value="ECO:0007669"/>
    <property type="project" value="UniProtKB-KW"/>
</dbReference>
<dbReference type="SMART" id="SM00338">
    <property type="entry name" value="BRLZ"/>
    <property type="match status" value="1"/>
</dbReference>
<dbReference type="InterPro" id="IPR046347">
    <property type="entry name" value="bZIP_sf"/>
</dbReference>
<name>A0A2T7NRM6_POMCA</name>
<dbReference type="GO" id="GO:0006357">
    <property type="term" value="P:regulation of transcription by RNA polymerase II"/>
    <property type="evidence" value="ECO:0007669"/>
    <property type="project" value="InterPro"/>
</dbReference>
<feature type="domain" description="BZIP" evidence="5">
    <location>
        <begin position="222"/>
        <end position="281"/>
    </location>
</feature>
<keyword evidence="2" id="KW-0238">DNA-binding</keyword>
<evidence type="ECO:0000256" key="4">
    <source>
        <dbReference type="SAM" id="MobiDB-lite"/>
    </source>
</evidence>
<dbReference type="InterPro" id="IPR004827">
    <property type="entry name" value="bZIP"/>
</dbReference>
<keyword evidence="1" id="KW-0805">Transcription regulation</keyword>
<gene>
    <name evidence="6" type="ORF">C0Q70_17076</name>
</gene>
<evidence type="ECO:0000259" key="5">
    <source>
        <dbReference type="PROSITE" id="PS50217"/>
    </source>
</evidence>
<dbReference type="Pfam" id="PF07716">
    <property type="entry name" value="bZIP_2"/>
    <property type="match status" value="1"/>
</dbReference>
<feature type="compositionally biased region" description="Polar residues" evidence="4">
    <location>
        <begin position="154"/>
        <end position="167"/>
    </location>
</feature>